<comment type="caution">
    <text evidence="1">The sequence shown here is derived from an EMBL/GenBank/DDBJ whole genome shotgun (WGS) entry which is preliminary data.</text>
</comment>
<dbReference type="Proteomes" id="UP001060170">
    <property type="component" value="Chromosome 5"/>
</dbReference>
<evidence type="ECO:0000313" key="1">
    <source>
        <dbReference type="EMBL" id="KAI7954856.1"/>
    </source>
</evidence>
<dbReference type="EMBL" id="CM045869">
    <property type="protein sequence ID" value="KAI7954856.1"/>
    <property type="molecule type" value="Genomic_DNA"/>
</dbReference>
<protein>
    <submittedName>
        <fullName evidence="1">Uncharacterized protein</fullName>
    </submittedName>
</protein>
<evidence type="ECO:0000313" key="2">
    <source>
        <dbReference type="Proteomes" id="UP001060170"/>
    </source>
</evidence>
<sequence>MPLIPFKFLFSPPEFRFSSEEGLSCQMQDQLTYKEANFLFDCVSWPPTNPLKRDLSQDLGTPLIPTNSPITLQQKIPPAIPPRPAKNDTSSARKYMFPQAEPSSDSQLTYSQSLCYSAFASIHRVKHQISRCVRLQESLFLYQFKFAPGSIFSPQSELPFPSLQMCLAQRESLFLATSNLPLPISFNPILLFTLAGQHLTTAEQKKGVTLKPQTFPQPIVNAVFIKEPIPCCSLSQRFHPFTPTFQQHHQKQYGNLVRLSQHIHTNRSLLKSLLVLPRLSQNQTTNQTST</sequence>
<proteinExistence type="predicted"/>
<keyword evidence="2" id="KW-1185">Reference proteome</keyword>
<feature type="non-terminal residue" evidence="1">
    <location>
        <position position="290"/>
    </location>
</feature>
<organism evidence="1 2">
    <name type="scientific">Puccinia striiformis f. sp. tritici</name>
    <dbReference type="NCBI Taxonomy" id="168172"/>
    <lineage>
        <taxon>Eukaryota</taxon>
        <taxon>Fungi</taxon>
        <taxon>Dikarya</taxon>
        <taxon>Basidiomycota</taxon>
        <taxon>Pucciniomycotina</taxon>
        <taxon>Pucciniomycetes</taxon>
        <taxon>Pucciniales</taxon>
        <taxon>Pucciniaceae</taxon>
        <taxon>Puccinia</taxon>
    </lineage>
</organism>
<reference evidence="1 2" key="3">
    <citation type="journal article" date="2022" name="Microbiol. Spectr.">
        <title>Folding features and dynamics of 3D genome architecture in plant fungal pathogens.</title>
        <authorList>
            <person name="Xia C."/>
        </authorList>
    </citation>
    <scope>NUCLEOTIDE SEQUENCE [LARGE SCALE GENOMIC DNA]</scope>
    <source>
        <strain evidence="1 2">93-210</strain>
    </source>
</reference>
<name>A0ACC0EJT1_9BASI</name>
<accession>A0ACC0EJT1</accession>
<reference evidence="2" key="2">
    <citation type="journal article" date="2018" name="Mol. Plant Microbe Interact.">
        <title>Genome sequence resources for the wheat stripe rust pathogen (Puccinia striiformis f. sp. tritici) and the barley stripe rust pathogen (Puccinia striiformis f. sp. hordei).</title>
        <authorList>
            <person name="Xia C."/>
            <person name="Wang M."/>
            <person name="Yin C."/>
            <person name="Cornejo O.E."/>
            <person name="Hulbert S.H."/>
            <person name="Chen X."/>
        </authorList>
    </citation>
    <scope>NUCLEOTIDE SEQUENCE [LARGE SCALE GENOMIC DNA]</scope>
    <source>
        <strain evidence="2">93-210</strain>
    </source>
</reference>
<gene>
    <name evidence="1" type="ORF">MJO28_005256</name>
</gene>
<reference evidence="2" key="1">
    <citation type="journal article" date="2018" name="BMC Genomics">
        <title>Genomic insights into host adaptation between the wheat stripe rust pathogen (Puccinia striiformis f. sp. tritici) and the barley stripe rust pathogen (Puccinia striiformis f. sp. hordei).</title>
        <authorList>
            <person name="Xia C."/>
            <person name="Wang M."/>
            <person name="Yin C."/>
            <person name="Cornejo O.E."/>
            <person name="Hulbert S.H."/>
            <person name="Chen X."/>
        </authorList>
    </citation>
    <scope>NUCLEOTIDE SEQUENCE [LARGE SCALE GENOMIC DNA]</scope>
    <source>
        <strain evidence="2">93-210</strain>
    </source>
</reference>